<accession>V2TQR2</accession>
<feature type="transmembrane region" description="Helical" evidence="1">
    <location>
        <begin position="21"/>
        <end position="44"/>
    </location>
</feature>
<keyword evidence="1" id="KW-0472">Membrane</keyword>
<proteinExistence type="predicted"/>
<keyword evidence="3" id="KW-1185">Reference proteome</keyword>
<evidence type="ECO:0000313" key="2">
    <source>
        <dbReference type="EMBL" id="ESK40381.1"/>
    </source>
</evidence>
<comment type="caution">
    <text evidence="2">The sequence shown here is derived from an EMBL/GenBank/DDBJ whole genome shotgun (WGS) entry which is preliminary data.</text>
</comment>
<dbReference type="Proteomes" id="UP000023785">
    <property type="component" value="Unassembled WGS sequence"/>
</dbReference>
<evidence type="ECO:0000313" key="3">
    <source>
        <dbReference type="Proteomes" id="UP000023785"/>
    </source>
</evidence>
<protein>
    <submittedName>
        <fullName evidence="2">Uncharacterized protein</fullName>
    </submittedName>
</protein>
<name>V2TQR2_9GAMM</name>
<keyword evidence="1" id="KW-0812">Transmembrane</keyword>
<dbReference type="STRING" id="1392540.P256_00833"/>
<gene>
    <name evidence="2" type="ORF">P256_00833</name>
</gene>
<evidence type="ECO:0000256" key="1">
    <source>
        <dbReference type="SAM" id="Phobius"/>
    </source>
</evidence>
<reference evidence="2" key="1">
    <citation type="submission" date="2013-10" db="EMBL/GenBank/DDBJ databases">
        <title>The Genome Sequence of Acinetobacter nectaris CIP 110549.</title>
        <authorList>
            <consortium name="The Broad Institute Genomics Platform"/>
            <consortium name="The Broad Institute Genome Sequencing Center for Infectious Disease"/>
            <person name="Cerqueira G."/>
            <person name="Feldgarden M."/>
            <person name="Courvalin P."/>
            <person name="Grillot-Courvalin C."/>
            <person name="Clermont D."/>
            <person name="Rocha E."/>
            <person name="Yoon E.-J."/>
            <person name="Nemec A."/>
            <person name="Young S.K."/>
            <person name="Zeng Q."/>
            <person name="Gargeya S."/>
            <person name="Fitzgerald M."/>
            <person name="Abouelleil A."/>
            <person name="Alvarado L."/>
            <person name="Berlin A.M."/>
            <person name="Chapman S.B."/>
            <person name="Gainer-Dewar J."/>
            <person name="Goldberg J."/>
            <person name="Gnerre S."/>
            <person name="Griggs A."/>
            <person name="Gujja S."/>
            <person name="Hansen M."/>
            <person name="Howarth C."/>
            <person name="Imamovic A."/>
            <person name="Ireland A."/>
            <person name="Larimer J."/>
            <person name="McCowan C."/>
            <person name="Murphy C."/>
            <person name="Pearson M."/>
            <person name="Poon T.W."/>
            <person name="Priest M."/>
            <person name="Roberts A."/>
            <person name="Saif S."/>
            <person name="Shea T."/>
            <person name="Sykes S."/>
            <person name="Wortman J."/>
            <person name="Nusbaum C."/>
            <person name="Birren B."/>
        </authorList>
    </citation>
    <scope>NUCLEOTIDE SEQUENCE [LARGE SCALE GENOMIC DNA]</scope>
    <source>
        <strain evidence="2">CIP 110549</strain>
    </source>
</reference>
<organism evidence="2 3">
    <name type="scientific">Acinetobacter nectaris CIP 110549</name>
    <dbReference type="NCBI Taxonomy" id="1392540"/>
    <lineage>
        <taxon>Bacteria</taxon>
        <taxon>Pseudomonadati</taxon>
        <taxon>Pseudomonadota</taxon>
        <taxon>Gammaproteobacteria</taxon>
        <taxon>Moraxellales</taxon>
        <taxon>Moraxellaceae</taxon>
        <taxon>Acinetobacter</taxon>
    </lineage>
</organism>
<dbReference type="AlphaFoldDB" id="V2TQR2"/>
<dbReference type="PATRIC" id="fig|1392540.3.peg.805"/>
<keyword evidence="1" id="KW-1133">Transmembrane helix</keyword>
<dbReference type="HOGENOM" id="CLU_170090_0_0_6"/>
<sequence>MQKFINFFNVLKKKPYSHLSFDICSCWGVVLTILSVFLFCLFLLCSSVTEEQYHQVKSIAGQTLYPQTQAMAYQLLTQENIQKSDYFRLVRAYQFEIANIKTYPAEGR</sequence>
<dbReference type="EMBL" id="AYER01000003">
    <property type="protein sequence ID" value="ESK40381.1"/>
    <property type="molecule type" value="Genomic_DNA"/>
</dbReference>